<keyword evidence="1" id="KW-0812">Transmembrane</keyword>
<dbReference type="AlphaFoldDB" id="A0A2P2QZK2"/>
<dbReference type="EMBL" id="GGEC01091840">
    <property type="protein sequence ID" value="MBX72324.1"/>
    <property type="molecule type" value="Transcribed_RNA"/>
</dbReference>
<protein>
    <submittedName>
        <fullName evidence="2">Uncharacterized protein</fullName>
    </submittedName>
</protein>
<reference evidence="2" key="1">
    <citation type="submission" date="2018-02" db="EMBL/GenBank/DDBJ databases">
        <title>Rhizophora mucronata_Transcriptome.</title>
        <authorList>
            <person name="Meera S.P."/>
            <person name="Sreeshan A."/>
            <person name="Augustine A."/>
        </authorList>
    </citation>
    <scope>NUCLEOTIDE SEQUENCE</scope>
    <source>
        <tissue evidence="2">Leaf</tissue>
    </source>
</reference>
<evidence type="ECO:0000256" key="1">
    <source>
        <dbReference type="SAM" id="Phobius"/>
    </source>
</evidence>
<keyword evidence="1" id="KW-1133">Transmembrane helix</keyword>
<keyword evidence="1" id="KW-0472">Membrane</keyword>
<name>A0A2P2QZK2_RHIMU</name>
<feature type="transmembrane region" description="Helical" evidence="1">
    <location>
        <begin position="6"/>
        <end position="26"/>
    </location>
</feature>
<proteinExistence type="predicted"/>
<accession>A0A2P2QZK2</accession>
<sequence>MRAHITIAFVSELEIGLLLSLFFVFLQSLKSSDLRLCSRSDIHGTKLPIS</sequence>
<evidence type="ECO:0000313" key="2">
    <source>
        <dbReference type="EMBL" id="MBX72324.1"/>
    </source>
</evidence>
<organism evidence="2">
    <name type="scientific">Rhizophora mucronata</name>
    <name type="common">Asiatic mangrove</name>
    <dbReference type="NCBI Taxonomy" id="61149"/>
    <lineage>
        <taxon>Eukaryota</taxon>
        <taxon>Viridiplantae</taxon>
        <taxon>Streptophyta</taxon>
        <taxon>Embryophyta</taxon>
        <taxon>Tracheophyta</taxon>
        <taxon>Spermatophyta</taxon>
        <taxon>Magnoliopsida</taxon>
        <taxon>eudicotyledons</taxon>
        <taxon>Gunneridae</taxon>
        <taxon>Pentapetalae</taxon>
        <taxon>rosids</taxon>
        <taxon>fabids</taxon>
        <taxon>Malpighiales</taxon>
        <taxon>Rhizophoraceae</taxon>
        <taxon>Rhizophora</taxon>
    </lineage>
</organism>